<dbReference type="SUPFAM" id="SSF54675">
    <property type="entry name" value="Nicotinate/Quinolinate PRTase N-terminal domain-like"/>
    <property type="match status" value="1"/>
</dbReference>
<protein>
    <recommendedName>
        <fullName evidence="11">Probable nicotinate-nucleotide pyrophosphorylase [carboxylating]</fullName>
        <ecNumber evidence="5">2.4.2.19</ecNumber>
    </recommendedName>
    <alternativeName>
        <fullName evidence="9">Quinolinate phosphoribosyltransferase [decarboxylating]</fullName>
    </alternativeName>
</protein>
<evidence type="ECO:0000256" key="1">
    <source>
        <dbReference type="ARBA" id="ARBA00003237"/>
    </source>
</evidence>
<dbReference type="Gene3D" id="3.20.20.70">
    <property type="entry name" value="Aldolase class I"/>
    <property type="match status" value="1"/>
</dbReference>
<reference evidence="16 17" key="1">
    <citation type="submission" date="2018-03" db="EMBL/GenBank/DDBJ databases">
        <title>Aeromonas veronii whole genome sequencing and analysis.</title>
        <authorList>
            <person name="Xie H."/>
            <person name="Liu T."/>
            <person name="Wang K."/>
        </authorList>
    </citation>
    <scope>NUCLEOTIDE SEQUENCE [LARGE SCALE GENOMIC DNA]</scope>
    <source>
        <strain evidence="16 17">XH.VA.1</strain>
    </source>
</reference>
<comment type="caution">
    <text evidence="16">The sequence shown here is derived from an EMBL/GenBank/DDBJ whole genome shotgun (WGS) entry which is preliminary data.</text>
</comment>
<dbReference type="UniPathway" id="UPA00253">
    <property type="reaction ID" value="UER00331"/>
</dbReference>
<comment type="similarity">
    <text evidence="3 12">Belongs to the NadC/ModD family.</text>
</comment>
<dbReference type="Pfam" id="PF02749">
    <property type="entry name" value="QRPTase_N"/>
    <property type="match status" value="1"/>
</dbReference>
<evidence type="ECO:0000256" key="9">
    <source>
        <dbReference type="ARBA" id="ARBA00033102"/>
    </source>
</evidence>
<sequence>MFQQDVSRAVRAALLEDLGDALTTLDQPDASADITAQLIPADRMASARVITREAGVFCGQPWVDEVFVQLGGDVKVEWKVQDGEVLSPNQELFRLHGPARLLLTGERNALNFVQTLSGVATLTARYVAELEGTDCRLLDTRKTIPGLRTAQKYAVTCGGGKNHRIGLYDAYLIKENHILACGGIAEAINEARHLNPGKPVEVEVESLAELEQALAAKADIVMLDNFDVTMMREAVAINQGRAKLEVSGNVTLDTLAEFAATGVDFISVGALTKHVRALDLSMRFIQQ</sequence>
<dbReference type="Pfam" id="PF01729">
    <property type="entry name" value="QRPTase_C"/>
    <property type="match status" value="1"/>
</dbReference>
<dbReference type="InterPro" id="IPR002638">
    <property type="entry name" value="Quinolinate_PRibosylTrfase_C"/>
</dbReference>
<dbReference type="GO" id="GO:0034213">
    <property type="term" value="P:quinolinate catabolic process"/>
    <property type="evidence" value="ECO:0007669"/>
    <property type="project" value="TreeGrafter"/>
</dbReference>
<dbReference type="PANTHER" id="PTHR32179">
    <property type="entry name" value="NICOTINATE-NUCLEOTIDE PYROPHOSPHORYLASE [CARBOXYLATING]"/>
    <property type="match status" value="1"/>
</dbReference>
<evidence type="ECO:0000256" key="6">
    <source>
        <dbReference type="ARBA" id="ARBA00022642"/>
    </source>
</evidence>
<evidence type="ECO:0000256" key="12">
    <source>
        <dbReference type="PIRNR" id="PIRNR006250"/>
    </source>
</evidence>
<dbReference type="CDD" id="cd01572">
    <property type="entry name" value="QPRTase"/>
    <property type="match status" value="1"/>
</dbReference>
<dbReference type="InterPro" id="IPR027277">
    <property type="entry name" value="NadC/ModD"/>
</dbReference>
<dbReference type="InterPro" id="IPR037128">
    <property type="entry name" value="Quinolinate_PRibosylTase_N_sf"/>
</dbReference>
<organism evidence="16 17">
    <name type="scientific">Aeromonas veronii</name>
    <dbReference type="NCBI Taxonomy" id="654"/>
    <lineage>
        <taxon>Bacteria</taxon>
        <taxon>Pseudomonadati</taxon>
        <taxon>Pseudomonadota</taxon>
        <taxon>Gammaproteobacteria</taxon>
        <taxon>Aeromonadales</taxon>
        <taxon>Aeromonadaceae</taxon>
        <taxon>Aeromonas</taxon>
    </lineage>
</organism>
<keyword evidence="8 12" id="KW-0808">Transferase</keyword>
<evidence type="ECO:0000313" key="16">
    <source>
        <dbReference type="EMBL" id="PTH79394.1"/>
    </source>
</evidence>
<comment type="subunit">
    <text evidence="4">Hexamer formed by 3 homodimers.</text>
</comment>
<evidence type="ECO:0000256" key="2">
    <source>
        <dbReference type="ARBA" id="ARBA00004893"/>
    </source>
</evidence>
<feature type="binding site" evidence="13">
    <location>
        <position position="164"/>
    </location>
    <ligand>
        <name>substrate</name>
    </ligand>
</feature>
<dbReference type="InterPro" id="IPR022412">
    <property type="entry name" value="Quinolinate_PRibosylTrfase_N"/>
</dbReference>
<name>A0A2T4MXU4_AERVE</name>
<dbReference type="RefSeq" id="WP_043821973.1">
    <property type="nucleotide sequence ID" value="NZ_CAAKNM010000044.1"/>
</dbReference>
<dbReference type="NCBIfam" id="TIGR00078">
    <property type="entry name" value="nadC"/>
    <property type="match status" value="1"/>
</dbReference>
<keyword evidence="6" id="KW-0662">Pyridine nucleotide biosynthesis</keyword>
<feature type="binding site" evidence="13">
    <location>
        <position position="174"/>
    </location>
    <ligand>
        <name>substrate</name>
    </ligand>
</feature>
<feature type="binding site" evidence="13">
    <location>
        <position position="224"/>
    </location>
    <ligand>
        <name>substrate</name>
    </ligand>
</feature>
<evidence type="ECO:0000256" key="8">
    <source>
        <dbReference type="ARBA" id="ARBA00022679"/>
    </source>
</evidence>
<evidence type="ECO:0000256" key="4">
    <source>
        <dbReference type="ARBA" id="ARBA00011218"/>
    </source>
</evidence>
<feature type="domain" description="Quinolinate phosphoribosyl transferase N-terminal" evidence="15">
    <location>
        <begin position="33"/>
        <end position="117"/>
    </location>
</feature>
<evidence type="ECO:0000256" key="11">
    <source>
        <dbReference type="ARBA" id="ARBA00069173"/>
    </source>
</evidence>
<evidence type="ECO:0000256" key="10">
    <source>
        <dbReference type="ARBA" id="ARBA00047445"/>
    </source>
</evidence>
<dbReference type="FunFam" id="3.20.20.70:FF:000030">
    <property type="entry name" value="Nicotinate-nucleotide pyrophosphorylase, carboxylating"/>
    <property type="match status" value="1"/>
</dbReference>
<comment type="pathway">
    <text evidence="2">Cofactor biosynthesis; NAD(+) biosynthesis; nicotinate D-ribonucleotide from quinolinate: step 1/1.</text>
</comment>
<dbReference type="GO" id="GO:0004514">
    <property type="term" value="F:nicotinate-nucleotide diphosphorylase (carboxylating) activity"/>
    <property type="evidence" value="ECO:0007669"/>
    <property type="project" value="UniProtKB-EC"/>
</dbReference>
<evidence type="ECO:0000256" key="5">
    <source>
        <dbReference type="ARBA" id="ARBA00011944"/>
    </source>
</evidence>
<feature type="binding site" evidence="13">
    <location>
        <position position="203"/>
    </location>
    <ligand>
        <name>substrate</name>
    </ligand>
</feature>
<dbReference type="GO" id="GO:0009435">
    <property type="term" value="P:NAD+ biosynthetic process"/>
    <property type="evidence" value="ECO:0007669"/>
    <property type="project" value="UniProtKB-UniPathway"/>
</dbReference>
<dbReference type="InterPro" id="IPR004393">
    <property type="entry name" value="NadC"/>
</dbReference>
<dbReference type="PANTHER" id="PTHR32179:SF3">
    <property type="entry name" value="NICOTINATE-NUCLEOTIDE PYROPHOSPHORYLASE [CARBOXYLATING]"/>
    <property type="match status" value="1"/>
</dbReference>
<evidence type="ECO:0000256" key="13">
    <source>
        <dbReference type="PIRSR" id="PIRSR006250-1"/>
    </source>
</evidence>
<evidence type="ECO:0000256" key="7">
    <source>
        <dbReference type="ARBA" id="ARBA00022676"/>
    </source>
</evidence>
<feature type="domain" description="Quinolinate phosphoribosyl transferase C-terminal" evidence="14">
    <location>
        <begin position="119"/>
        <end position="283"/>
    </location>
</feature>
<feature type="binding site" evidence="13">
    <location>
        <position position="107"/>
    </location>
    <ligand>
        <name>substrate</name>
    </ligand>
</feature>
<dbReference type="EMBL" id="PZKL01000041">
    <property type="protein sequence ID" value="PTH79394.1"/>
    <property type="molecule type" value="Genomic_DNA"/>
</dbReference>
<proteinExistence type="inferred from homology"/>
<evidence type="ECO:0000256" key="3">
    <source>
        <dbReference type="ARBA" id="ARBA00009400"/>
    </source>
</evidence>
<dbReference type="Proteomes" id="UP000241986">
    <property type="component" value="Unassembled WGS sequence"/>
</dbReference>
<feature type="binding site" evidence="13">
    <location>
        <begin position="268"/>
        <end position="270"/>
    </location>
    <ligand>
        <name>substrate</name>
    </ligand>
</feature>
<dbReference type="GO" id="GO:0005737">
    <property type="term" value="C:cytoplasm"/>
    <property type="evidence" value="ECO:0007669"/>
    <property type="project" value="TreeGrafter"/>
</dbReference>
<evidence type="ECO:0000259" key="14">
    <source>
        <dbReference type="Pfam" id="PF01729"/>
    </source>
</evidence>
<dbReference type="InterPro" id="IPR036068">
    <property type="entry name" value="Nicotinate_pribotase-like_C"/>
</dbReference>
<comment type="function">
    <text evidence="1">Involved in the catabolism of quinolinic acid (QA).</text>
</comment>
<evidence type="ECO:0000259" key="15">
    <source>
        <dbReference type="Pfam" id="PF02749"/>
    </source>
</evidence>
<feature type="binding site" evidence="13">
    <location>
        <begin position="247"/>
        <end position="249"/>
    </location>
    <ligand>
        <name>substrate</name>
    </ligand>
</feature>
<dbReference type="EC" id="2.4.2.19" evidence="5"/>
<comment type="catalytic activity">
    <reaction evidence="10">
        <text>nicotinate beta-D-ribonucleotide + CO2 + diphosphate = quinolinate + 5-phospho-alpha-D-ribose 1-diphosphate + 2 H(+)</text>
        <dbReference type="Rhea" id="RHEA:12733"/>
        <dbReference type="ChEBI" id="CHEBI:15378"/>
        <dbReference type="ChEBI" id="CHEBI:16526"/>
        <dbReference type="ChEBI" id="CHEBI:29959"/>
        <dbReference type="ChEBI" id="CHEBI:33019"/>
        <dbReference type="ChEBI" id="CHEBI:57502"/>
        <dbReference type="ChEBI" id="CHEBI:58017"/>
        <dbReference type="EC" id="2.4.2.19"/>
    </reaction>
</comment>
<evidence type="ECO:0000313" key="17">
    <source>
        <dbReference type="Proteomes" id="UP000241986"/>
    </source>
</evidence>
<dbReference type="Gene3D" id="3.90.1170.20">
    <property type="entry name" value="Quinolinate phosphoribosyl transferase, N-terminal domain"/>
    <property type="match status" value="1"/>
</dbReference>
<gene>
    <name evidence="16" type="ORF">DAA48_18965</name>
</gene>
<dbReference type="FunFam" id="3.90.1170.20:FF:000001">
    <property type="entry name" value="Nicotinate-nucleotide diphosphorylase (Carboxylating)"/>
    <property type="match status" value="1"/>
</dbReference>
<dbReference type="InterPro" id="IPR013785">
    <property type="entry name" value="Aldolase_TIM"/>
</dbReference>
<accession>A0A2T4MXU4</accession>
<dbReference type="AlphaFoldDB" id="A0A2T4MXU4"/>
<dbReference type="SUPFAM" id="SSF51690">
    <property type="entry name" value="Nicotinate/Quinolinate PRTase C-terminal domain-like"/>
    <property type="match status" value="1"/>
</dbReference>
<dbReference type="PIRSF" id="PIRSF006250">
    <property type="entry name" value="NadC_ModD"/>
    <property type="match status" value="1"/>
</dbReference>
<feature type="binding site" evidence="13">
    <location>
        <begin position="140"/>
        <end position="142"/>
    </location>
    <ligand>
        <name>substrate</name>
    </ligand>
</feature>
<keyword evidence="7 12" id="KW-0328">Glycosyltransferase</keyword>